<dbReference type="Proteomes" id="UP000834106">
    <property type="component" value="Chromosome 17"/>
</dbReference>
<dbReference type="EMBL" id="OU503052">
    <property type="protein sequence ID" value="CAI9779474.1"/>
    <property type="molecule type" value="Genomic_DNA"/>
</dbReference>
<proteinExistence type="predicted"/>
<name>A0AAD2A0R1_9LAMI</name>
<gene>
    <name evidence="1" type="ORF">FPE_LOCUS26904</name>
</gene>
<dbReference type="AlphaFoldDB" id="A0AAD2A0R1"/>
<evidence type="ECO:0000313" key="2">
    <source>
        <dbReference type="Proteomes" id="UP000834106"/>
    </source>
</evidence>
<evidence type="ECO:0000313" key="1">
    <source>
        <dbReference type="EMBL" id="CAI9779474.1"/>
    </source>
</evidence>
<organism evidence="1 2">
    <name type="scientific">Fraxinus pennsylvanica</name>
    <dbReference type="NCBI Taxonomy" id="56036"/>
    <lineage>
        <taxon>Eukaryota</taxon>
        <taxon>Viridiplantae</taxon>
        <taxon>Streptophyta</taxon>
        <taxon>Embryophyta</taxon>
        <taxon>Tracheophyta</taxon>
        <taxon>Spermatophyta</taxon>
        <taxon>Magnoliopsida</taxon>
        <taxon>eudicotyledons</taxon>
        <taxon>Gunneridae</taxon>
        <taxon>Pentapetalae</taxon>
        <taxon>asterids</taxon>
        <taxon>lamiids</taxon>
        <taxon>Lamiales</taxon>
        <taxon>Oleaceae</taxon>
        <taxon>Oleeae</taxon>
        <taxon>Fraxinus</taxon>
    </lineage>
</organism>
<accession>A0AAD2A0R1</accession>
<reference evidence="1" key="1">
    <citation type="submission" date="2023-05" db="EMBL/GenBank/DDBJ databases">
        <authorList>
            <person name="Huff M."/>
        </authorList>
    </citation>
    <scope>NUCLEOTIDE SEQUENCE</scope>
</reference>
<keyword evidence="2" id="KW-1185">Reference proteome</keyword>
<protein>
    <submittedName>
        <fullName evidence="1">Uncharacterized protein</fullName>
    </submittedName>
</protein>
<sequence length="120" mass="14143">MTVRERNNFCLLLDSWTLHDLASACLDACRYELTALVRTCGLEMLDDIYDLHTWLSRENGQDEQRMEKFSLRKQLNLKCQVRNVGARALSRLTWELNMMPPFTIQCQFQVICHQADRISF</sequence>